<dbReference type="GO" id="GO:0005886">
    <property type="term" value="C:plasma membrane"/>
    <property type="evidence" value="ECO:0007669"/>
    <property type="project" value="TreeGrafter"/>
</dbReference>
<dbReference type="Ensembl" id="ENSPTET00000057911.1">
    <property type="protein sequence ID" value="ENSPTEP00000043495.1"/>
    <property type="gene ID" value="ENSPTEG00000039603.1"/>
</dbReference>
<keyword evidence="3" id="KW-1015">Disulfide bond</keyword>
<keyword evidence="8" id="KW-1185">Reference proteome</keyword>
<evidence type="ECO:0000256" key="1">
    <source>
        <dbReference type="ARBA" id="ARBA00022729"/>
    </source>
</evidence>
<name>A0A8C9M1P9_9PRIM</name>
<dbReference type="InterPro" id="IPR036179">
    <property type="entry name" value="Ig-like_dom_sf"/>
</dbReference>
<keyword evidence="5" id="KW-1133">Transmembrane helix</keyword>
<dbReference type="SMART" id="SM00409">
    <property type="entry name" value="IG"/>
    <property type="match status" value="2"/>
</dbReference>
<gene>
    <name evidence="7" type="primary">LOC111530235</name>
</gene>
<keyword evidence="4" id="KW-0393">Immunoglobulin domain</keyword>
<feature type="domain" description="Immunoglobulin" evidence="6">
    <location>
        <begin position="89"/>
        <end position="171"/>
    </location>
</feature>
<evidence type="ECO:0000313" key="7">
    <source>
        <dbReference type="Ensembl" id="ENSPTEP00000043495.1"/>
    </source>
</evidence>
<dbReference type="AlphaFoldDB" id="A0A8C9M1P9"/>
<feature type="domain" description="Immunoglobulin" evidence="6">
    <location>
        <begin position="182"/>
        <end position="273"/>
    </location>
</feature>
<dbReference type="FunFam" id="2.60.40.10:FF:000049">
    <property type="entry name" value="Leukocyte immunoglobulin-like receptor subfamily B member 1"/>
    <property type="match status" value="2"/>
</dbReference>
<dbReference type="InterPro" id="IPR003599">
    <property type="entry name" value="Ig_sub"/>
</dbReference>
<evidence type="ECO:0000256" key="4">
    <source>
        <dbReference type="ARBA" id="ARBA00023319"/>
    </source>
</evidence>
<reference evidence="7" key="2">
    <citation type="submission" date="2025-09" db="UniProtKB">
        <authorList>
            <consortium name="Ensembl"/>
        </authorList>
    </citation>
    <scope>IDENTIFICATION</scope>
</reference>
<dbReference type="Gene3D" id="2.60.40.10">
    <property type="entry name" value="Immunoglobulins"/>
    <property type="match status" value="2"/>
</dbReference>
<dbReference type="GeneID" id="111530235"/>
<accession>A0A8C9M1P9</accession>
<reference evidence="7" key="1">
    <citation type="submission" date="2025-08" db="UniProtKB">
        <authorList>
            <consortium name="Ensembl"/>
        </authorList>
    </citation>
    <scope>IDENTIFICATION</scope>
</reference>
<dbReference type="RefSeq" id="XP_031790753.1">
    <property type="nucleotide sequence ID" value="XM_031934893.1"/>
</dbReference>
<proteinExistence type="predicted"/>
<keyword evidence="1" id="KW-0732">Signal</keyword>
<dbReference type="KEGG" id="pteh:111530235"/>
<feature type="transmembrane region" description="Helical" evidence="5">
    <location>
        <begin position="305"/>
        <end position="326"/>
    </location>
</feature>
<dbReference type="InterPro" id="IPR013783">
    <property type="entry name" value="Ig-like_fold"/>
</dbReference>
<keyword evidence="5" id="KW-0812">Transmembrane</keyword>
<dbReference type="InterPro" id="IPR050412">
    <property type="entry name" value="Ig-like_Receptors_ImmuneReg"/>
</dbReference>
<dbReference type="GO" id="GO:0002764">
    <property type="term" value="P:immune response-regulating signaling pathway"/>
    <property type="evidence" value="ECO:0007669"/>
    <property type="project" value="TreeGrafter"/>
</dbReference>
<dbReference type="PANTHER" id="PTHR11738:SF192">
    <property type="entry name" value="KILLER CELL IMMUNOGLOBULIN-LIKE RECEPTOR-LIKE PROTEIN KIR3DX1-RELATED"/>
    <property type="match status" value="1"/>
</dbReference>
<dbReference type="Pfam" id="PF00047">
    <property type="entry name" value="ig"/>
    <property type="match status" value="1"/>
</dbReference>
<dbReference type="Proteomes" id="UP000694416">
    <property type="component" value="Unplaced"/>
</dbReference>
<keyword evidence="5" id="KW-0472">Membrane</keyword>
<sequence>MATVGPHLCTPACCVPGHVTQSSLFLIATCTPCTCSLLLSPDHLDPRVLPNRRGAMAPKLITLLCLGIWLPTRICTHASGYDKFSLSAWPSSVVPLGGRVTLSCHSHLQFVIFTIFKRSGTRDHELHTGLSNNVTIGPVTPGHAGTYRCSGSYNHTTIWSAHSKSLKIVVTGLFTKPSISAHPSSLVHIGARVSLRCCSPLAFDAFVLYKEEHTQHSQQLDEGMEAGSHYVQAVFSVGPVTPAHAGTYRCCGSFNRSSYEWSAPSDPLDVVITENTKSTPLSFMESTAESDTHLPQGQSSNNLNILTGLSVAILSIGVCLSAFIGFRCYIKYYTTTANTEPMEGHRMDEEGPAAEETQEVMYAQLNHQALSQTGFTPASQCPKYLSEDPSIYVTVHQAQAEARAAPVLRAGH</sequence>
<evidence type="ECO:0000259" key="6">
    <source>
        <dbReference type="SMART" id="SM00409"/>
    </source>
</evidence>
<evidence type="ECO:0000256" key="3">
    <source>
        <dbReference type="ARBA" id="ARBA00023157"/>
    </source>
</evidence>
<evidence type="ECO:0000256" key="2">
    <source>
        <dbReference type="ARBA" id="ARBA00022737"/>
    </source>
</evidence>
<protein>
    <recommendedName>
        <fullName evidence="6">Immunoglobulin domain-containing protein</fullName>
    </recommendedName>
</protein>
<organism evidence="7 8">
    <name type="scientific">Piliocolobus tephrosceles</name>
    <name type="common">Ugandan red Colobus</name>
    <dbReference type="NCBI Taxonomy" id="591936"/>
    <lineage>
        <taxon>Eukaryota</taxon>
        <taxon>Metazoa</taxon>
        <taxon>Chordata</taxon>
        <taxon>Craniata</taxon>
        <taxon>Vertebrata</taxon>
        <taxon>Euteleostomi</taxon>
        <taxon>Mammalia</taxon>
        <taxon>Eutheria</taxon>
        <taxon>Euarchontoglires</taxon>
        <taxon>Primates</taxon>
        <taxon>Haplorrhini</taxon>
        <taxon>Catarrhini</taxon>
        <taxon>Cercopithecidae</taxon>
        <taxon>Colobinae</taxon>
        <taxon>Piliocolobus</taxon>
    </lineage>
</organism>
<keyword evidence="2" id="KW-0677">Repeat</keyword>
<evidence type="ECO:0000256" key="5">
    <source>
        <dbReference type="SAM" id="Phobius"/>
    </source>
</evidence>
<dbReference type="PANTHER" id="PTHR11738">
    <property type="entry name" value="MHC CLASS I NK CELL RECEPTOR"/>
    <property type="match status" value="1"/>
</dbReference>
<dbReference type="InterPro" id="IPR013151">
    <property type="entry name" value="Immunoglobulin_dom"/>
</dbReference>
<evidence type="ECO:0000313" key="8">
    <source>
        <dbReference type="Proteomes" id="UP000694416"/>
    </source>
</evidence>
<dbReference type="SUPFAM" id="SSF48726">
    <property type="entry name" value="Immunoglobulin"/>
    <property type="match status" value="2"/>
</dbReference>